<dbReference type="Gene3D" id="3.90.1010.10">
    <property type="match status" value="1"/>
</dbReference>
<feature type="domain" description="NIF system FeS cluster assembly NifU N-terminal" evidence="1">
    <location>
        <begin position="7"/>
        <end position="124"/>
    </location>
</feature>
<dbReference type="NCBIfam" id="TIGR01994">
    <property type="entry name" value="SUF_scaf_2"/>
    <property type="match status" value="1"/>
</dbReference>
<evidence type="ECO:0000313" key="3">
    <source>
        <dbReference type="Proteomes" id="UP000824087"/>
    </source>
</evidence>
<dbReference type="SUPFAM" id="SSF82649">
    <property type="entry name" value="SufE/NifU"/>
    <property type="match status" value="1"/>
</dbReference>
<dbReference type="Proteomes" id="UP000824087">
    <property type="component" value="Unassembled WGS sequence"/>
</dbReference>
<dbReference type="GO" id="GO:0016226">
    <property type="term" value="P:iron-sulfur cluster assembly"/>
    <property type="evidence" value="ECO:0007669"/>
    <property type="project" value="InterPro"/>
</dbReference>
<proteinExistence type="predicted"/>
<name>A0A9D1L3Y7_9BACT</name>
<sequence>MDANQRREIILKHYQNPVHRGLVSDETYRKANTSNESCIDEVHLMAKLENGRIVDLRFDGEACAMCTSSTSLMIQTLIGKTLEEAEVILQQFEAMIEGEEYDANVLEDTIVYDDIAKQPNRKKCVLLPWWGLEKILNEEKEGKQNER</sequence>
<dbReference type="AlphaFoldDB" id="A0A9D1L3Y7"/>
<reference evidence="2" key="1">
    <citation type="submission" date="2020-10" db="EMBL/GenBank/DDBJ databases">
        <authorList>
            <person name="Gilroy R."/>
        </authorList>
    </citation>
    <scope>NUCLEOTIDE SEQUENCE</scope>
    <source>
        <strain evidence="2">CHK197-8231</strain>
    </source>
</reference>
<dbReference type="InterPro" id="IPR002871">
    <property type="entry name" value="NIF_FeS_clus_asmbl_NifU_N"/>
</dbReference>
<evidence type="ECO:0000313" key="2">
    <source>
        <dbReference type="EMBL" id="HIU23240.1"/>
    </source>
</evidence>
<gene>
    <name evidence="2" type="ORF">IAD49_06630</name>
</gene>
<dbReference type="GO" id="GO:0051536">
    <property type="term" value="F:iron-sulfur cluster binding"/>
    <property type="evidence" value="ECO:0007669"/>
    <property type="project" value="InterPro"/>
</dbReference>
<dbReference type="Pfam" id="PF01592">
    <property type="entry name" value="NifU_N"/>
    <property type="match status" value="1"/>
</dbReference>
<dbReference type="EMBL" id="DVML01000040">
    <property type="protein sequence ID" value="HIU23240.1"/>
    <property type="molecule type" value="Genomic_DNA"/>
</dbReference>
<dbReference type="CDD" id="cd06664">
    <property type="entry name" value="IscU_like"/>
    <property type="match status" value="1"/>
</dbReference>
<accession>A0A9D1L3Y7</accession>
<evidence type="ECO:0000259" key="1">
    <source>
        <dbReference type="Pfam" id="PF01592"/>
    </source>
</evidence>
<protein>
    <submittedName>
        <fullName evidence="2">SUF system NifU family Fe-S cluster assembly protein</fullName>
    </submittedName>
</protein>
<dbReference type="PANTHER" id="PTHR10093">
    <property type="entry name" value="IRON-SULFUR CLUSTER ASSEMBLY ENZYME NIFU HOMOLOG"/>
    <property type="match status" value="1"/>
</dbReference>
<organism evidence="2 3">
    <name type="scientific">Candidatus Fimihabitans intestinipullorum</name>
    <dbReference type="NCBI Taxonomy" id="2840820"/>
    <lineage>
        <taxon>Bacteria</taxon>
        <taxon>Bacillati</taxon>
        <taxon>Mycoplasmatota</taxon>
        <taxon>Mycoplasmatota incertae sedis</taxon>
        <taxon>Candidatus Fimihabitans</taxon>
    </lineage>
</organism>
<comment type="caution">
    <text evidence="2">The sequence shown here is derived from an EMBL/GenBank/DDBJ whole genome shotgun (WGS) entry which is preliminary data.</text>
</comment>
<reference evidence="2" key="2">
    <citation type="journal article" date="2021" name="PeerJ">
        <title>Extensive microbial diversity within the chicken gut microbiome revealed by metagenomics and culture.</title>
        <authorList>
            <person name="Gilroy R."/>
            <person name="Ravi A."/>
            <person name="Getino M."/>
            <person name="Pursley I."/>
            <person name="Horton D.L."/>
            <person name="Alikhan N.F."/>
            <person name="Baker D."/>
            <person name="Gharbi K."/>
            <person name="Hall N."/>
            <person name="Watson M."/>
            <person name="Adriaenssens E.M."/>
            <person name="Foster-Nyarko E."/>
            <person name="Jarju S."/>
            <person name="Secka A."/>
            <person name="Antonio M."/>
            <person name="Oren A."/>
            <person name="Chaudhuri R.R."/>
            <person name="La Ragione R."/>
            <person name="Hildebrand F."/>
            <person name="Pallen M.J."/>
        </authorList>
    </citation>
    <scope>NUCLEOTIDE SEQUENCE</scope>
    <source>
        <strain evidence="2">CHK197-8231</strain>
    </source>
</reference>
<dbReference type="GO" id="GO:0005506">
    <property type="term" value="F:iron ion binding"/>
    <property type="evidence" value="ECO:0007669"/>
    <property type="project" value="InterPro"/>
</dbReference>